<organism evidence="1 2">
    <name type="scientific">Dactylosporangium roseum</name>
    <dbReference type="NCBI Taxonomy" id="47989"/>
    <lineage>
        <taxon>Bacteria</taxon>
        <taxon>Bacillati</taxon>
        <taxon>Actinomycetota</taxon>
        <taxon>Actinomycetes</taxon>
        <taxon>Micromonosporales</taxon>
        <taxon>Micromonosporaceae</taxon>
        <taxon>Dactylosporangium</taxon>
    </lineage>
</organism>
<accession>A0ABY5ZEJ2</accession>
<proteinExistence type="predicted"/>
<dbReference type="Proteomes" id="UP001058271">
    <property type="component" value="Chromosome"/>
</dbReference>
<evidence type="ECO:0008006" key="3">
    <source>
        <dbReference type="Google" id="ProtNLM"/>
    </source>
</evidence>
<dbReference type="EMBL" id="CP073721">
    <property type="protein sequence ID" value="UWZ39078.1"/>
    <property type="molecule type" value="Genomic_DNA"/>
</dbReference>
<sequence>MSVHPGPPRRSPWLIPAVVVAVLAAAAAGVVIAVRVLGSGDDPAAATCRQPVAPLSVSTQQAGKANLSVSEQGFSPTAGRIVSIGGIVVNNSKQAAYRTRVTFRVVGADGTSLVRPQSAQLLHQEIPVVLPGERVAVGAGVSMDPDAVRSIARVEIELGGTRSVPADPANPLFRPLTVTLAGPTTSTAGASAGSLHFGVTASGCTGLVERGVGIVYRDAGGTIVGGALNAGAAKGRCAGTGGPQTVTVTDVPPTAELSKTRISVYCDVAGVSKDHDGATPPAN</sequence>
<evidence type="ECO:0000313" key="2">
    <source>
        <dbReference type="Proteomes" id="UP001058271"/>
    </source>
</evidence>
<protein>
    <recommendedName>
        <fullName evidence="3">DUF5666 domain-containing protein</fullName>
    </recommendedName>
</protein>
<gene>
    <name evidence="1" type="ORF">Drose_13135</name>
</gene>
<dbReference type="RefSeq" id="WP_260728477.1">
    <property type="nucleotide sequence ID" value="NZ_BAAABS010000008.1"/>
</dbReference>
<keyword evidence="2" id="KW-1185">Reference proteome</keyword>
<evidence type="ECO:0000313" key="1">
    <source>
        <dbReference type="EMBL" id="UWZ39078.1"/>
    </source>
</evidence>
<name>A0ABY5ZEJ2_9ACTN</name>
<reference evidence="1" key="1">
    <citation type="submission" date="2021-04" db="EMBL/GenBank/DDBJ databases">
        <title>Biosynthetic gene clusters of Dactylosporangioum roseum.</title>
        <authorList>
            <person name="Hartkoorn R.C."/>
            <person name="Beaudoing E."/>
            <person name="Hot D."/>
            <person name="Moureu S."/>
        </authorList>
    </citation>
    <scope>NUCLEOTIDE SEQUENCE</scope>
    <source>
        <strain evidence="1">NRRL B-16295</strain>
    </source>
</reference>